<dbReference type="Pfam" id="PF06037">
    <property type="entry name" value="DUF922"/>
    <property type="match status" value="1"/>
</dbReference>
<evidence type="ECO:0000313" key="1">
    <source>
        <dbReference type="EMBL" id="AGA64804.1"/>
    </source>
</evidence>
<proteinExistence type="predicted"/>
<reference evidence="1 2" key="1">
    <citation type="journal article" date="2012" name="Stand. Genomic Sci.">
        <title>Complete genome sequence of Liberibacter crescens BT-1.</title>
        <authorList>
            <person name="Leonard M.T."/>
            <person name="Fagen J.R."/>
            <person name="Davis-Richardson A.G."/>
            <person name="Davis M.J."/>
            <person name="Triplett E.W."/>
        </authorList>
    </citation>
    <scope>NUCLEOTIDE SEQUENCE [LARGE SCALE GENOMIC DNA]</scope>
    <source>
        <strain evidence="1 2">BT-1</strain>
    </source>
</reference>
<evidence type="ECO:0000313" key="2">
    <source>
        <dbReference type="Proteomes" id="UP000010799"/>
    </source>
</evidence>
<dbReference type="KEGG" id="lcc:B488_08120"/>
<dbReference type="AlphaFoldDB" id="L0ETD7"/>
<protein>
    <submittedName>
        <fullName evidence="1">Uncharacterized protein</fullName>
    </submittedName>
</protein>
<dbReference type="PATRIC" id="fig|1215343.11.peg.836"/>
<dbReference type="EMBL" id="CP003789">
    <property type="protein sequence ID" value="AGA64804.1"/>
    <property type="molecule type" value="Genomic_DNA"/>
</dbReference>
<gene>
    <name evidence="1" type="ordered locus">B488_08120</name>
</gene>
<accession>L0ETD7</accession>
<dbReference type="eggNOG" id="COG5661">
    <property type="taxonomic scope" value="Bacteria"/>
</dbReference>
<name>L0ETD7_LIBCB</name>
<dbReference type="InterPro" id="IPR010321">
    <property type="entry name" value="DUF922"/>
</dbReference>
<keyword evidence="2" id="KW-1185">Reference proteome</keyword>
<sequence length="106" mass="12868">MPYWKNKKYALPEIALIWDSFSFDIKRHEEHHAEIARIHAHQLYNSLKSLKKTNDCRLFQKNADKITRHHMNIHDKDQHQFDIIDGKNFSRRIRKILVHHIKKSGF</sequence>
<dbReference type="Proteomes" id="UP000010799">
    <property type="component" value="Chromosome"/>
</dbReference>
<organism evidence="1 2">
    <name type="scientific">Liberibacter crescens (strain BT-1)</name>
    <dbReference type="NCBI Taxonomy" id="1215343"/>
    <lineage>
        <taxon>Bacteria</taxon>
        <taxon>Pseudomonadati</taxon>
        <taxon>Pseudomonadota</taxon>
        <taxon>Alphaproteobacteria</taxon>
        <taxon>Hyphomicrobiales</taxon>
        <taxon>Rhizobiaceae</taxon>
        <taxon>Liberibacter</taxon>
    </lineage>
</organism>
<dbReference type="HOGENOM" id="CLU_2219895_0_0_5"/>